<dbReference type="Pfam" id="PF07963">
    <property type="entry name" value="N_methyl"/>
    <property type="match status" value="1"/>
</dbReference>
<gene>
    <name evidence="2" type="ORF">A2431_01885</name>
</gene>
<accession>A0A1G2V462</accession>
<evidence type="ECO:0008006" key="4">
    <source>
        <dbReference type="Google" id="ProtNLM"/>
    </source>
</evidence>
<dbReference type="Gene3D" id="3.30.700.10">
    <property type="entry name" value="Glycoprotein, Type 4 Pilin"/>
    <property type="match status" value="1"/>
</dbReference>
<sequence length="200" mass="21592">MFFWRENRKGFTQSLENGIASTKRGETTMPFFSAGFTLIELLIVIAIIGVLSSIVMANLNNSRNRAKDAAVKLAMGQMANLMALEYSATGSYCNLQYGWITAGGGTCDTVFSGSYVNEARAICKSIFNNAGENGWSTPGAYKIYSNTGLGCASTYSFMIYLNKGKWYCSGSSGRKGEYAAYSNVQNGSDIGVTPGCYMQP</sequence>
<organism evidence="2 3">
    <name type="scientific">Candidatus Zambryskibacteria bacterium RIFOXYC1_FULL_39_10</name>
    <dbReference type="NCBI Taxonomy" id="1802779"/>
    <lineage>
        <taxon>Bacteria</taxon>
        <taxon>Candidatus Zambryskiibacteriota</taxon>
    </lineage>
</organism>
<dbReference type="InterPro" id="IPR045584">
    <property type="entry name" value="Pilin-like"/>
</dbReference>
<dbReference type="PANTHER" id="PTHR30093">
    <property type="entry name" value="GENERAL SECRETION PATHWAY PROTEIN G"/>
    <property type="match status" value="1"/>
</dbReference>
<evidence type="ECO:0000313" key="2">
    <source>
        <dbReference type="EMBL" id="OHB16426.1"/>
    </source>
</evidence>
<protein>
    <recommendedName>
        <fullName evidence="4">Type II secretion system protein GspG C-terminal domain-containing protein</fullName>
    </recommendedName>
</protein>
<evidence type="ECO:0000313" key="3">
    <source>
        <dbReference type="Proteomes" id="UP000177697"/>
    </source>
</evidence>
<evidence type="ECO:0000256" key="1">
    <source>
        <dbReference type="SAM" id="Phobius"/>
    </source>
</evidence>
<dbReference type="EMBL" id="MHWW01000002">
    <property type="protein sequence ID" value="OHB16426.1"/>
    <property type="molecule type" value="Genomic_DNA"/>
</dbReference>
<dbReference type="SUPFAM" id="SSF54523">
    <property type="entry name" value="Pili subunits"/>
    <property type="match status" value="1"/>
</dbReference>
<keyword evidence="1" id="KW-0812">Transmembrane</keyword>
<keyword evidence="1" id="KW-0472">Membrane</keyword>
<dbReference type="NCBIfam" id="TIGR02532">
    <property type="entry name" value="IV_pilin_GFxxxE"/>
    <property type="match status" value="1"/>
</dbReference>
<dbReference type="PROSITE" id="PS00409">
    <property type="entry name" value="PROKAR_NTER_METHYL"/>
    <property type="match status" value="1"/>
</dbReference>
<name>A0A1G2V462_9BACT</name>
<dbReference type="Proteomes" id="UP000177697">
    <property type="component" value="Unassembled WGS sequence"/>
</dbReference>
<dbReference type="InterPro" id="IPR012902">
    <property type="entry name" value="N_methyl_site"/>
</dbReference>
<proteinExistence type="predicted"/>
<reference evidence="2 3" key="1">
    <citation type="journal article" date="2016" name="Nat. Commun.">
        <title>Thousands of microbial genomes shed light on interconnected biogeochemical processes in an aquifer system.</title>
        <authorList>
            <person name="Anantharaman K."/>
            <person name="Brown C.T."/>
            <person name="Hug L.A."/>
            <person name="Sharon I."/>
            <person name="Castelle C.J."/>
            <person name="Probst A.J."/>
            <person name="Thomas B.C."/>
            <person name="Singh A."/>
            <person name="Wilkins M.J."/>
            <person name="Karaoz U."/>
            <person name="Brodie E.L."/>
            <person name="Williams K.H."/>
            <person name="Hubbard S.S."/>
            <person name="Banfield J.F."/>
        </authorList>
    </citation>
    <scope>NUCLEOTIDE SEQUENCE [LARGE SCALE GENOMIC DNA]</scope>
</reference>
<dbReference type="AlphaFoldDB" id="A0A1G2V462"/>
<comment type="caution">
    <text evidence="2">The sequence shown here is derived from an EMBL/GenBank/DDBJ whole genome shotgun (WGS) entry which is preliminary data.</text>
</comment>
<feature type="transmembrane region" description="Helical" evidence="1">
    <location>
        <begin position="31"/>
        <end position="57"/>
    </location>
</feature>
<keyword evidence="1" id="KW-1133">Transmembrane helix</keyword>